<reference evidence="3 4" key="1">
    <citation type="submission" date="2019-11" db="EMBL/GenBank/DDBJ databases">
        <authorList>
            <person name="Khan S.A."/>
            <person name="Jeon C.O."/>
            <person name="Chun B.H."/>
        </authorList>
    </citation>
    <scope>NUCLEOTIDE SEQUENCE [LARGE SCALE GENOMIC DNA]</scope>
    <source>
        <strain evidence="3 4">IMCC 1097</strain>
    </source>
</reference>
<dbReference type="PANTHER" id="PTHR33121:SF70">
    <property type="entry name" value="SIGNALING PROTEIN YKOW"/>
    <property type="match status" value="1"/>
</dbReference>
<organism evidence="3 4">
    <name type="scientific">Litorivicinus lipolyticus</name>
    <dbReference type="NCBI Taxonomy" id="418701"/>
    <lineage>
        <taxon>Bacteria</taxon>
        <taxon>Pseudomonadati</taxon>
        <taxon>Pseudomonadota</taxon>
        <taxon>Gammaproteobacteria</taxon>
        <taxon>Oceanospirillales</taxon>
        <taxon>Litorivicinaceae</taxon>
        <taxon>Litorivicinus</taxon>
    </lineage>
</organism>
<dbReference type="InterPro" id="IPR043128">
    <property type="entry name" value="Rev_trsase/Diguanyl_cyclase"/>
</dbReference>
<dbReference type="SMART" id="SM00267">
    <property type="entry name" value="GGDEF"/>
    <property type="match status" value="1"/>
</dbReference>
<dbReference type="Pfam" id="PF00990">
    <property type="entry name" value="GGDEF"/>
    <property type="match status" value="1"/>
</dbReference>
<dbReference type="KEGG" id="llp:GH975_07365"/>
<name>A0A5Q2Q8E2_9GAMM</name>
<dbReference type="RefSeq" id="WP_153713902.1">
    <property type="nucleotide sequence ID" value="NZ_CP045871.1"/>
</dbReference>
<evidence type="ECO:0000313" key="3">
    <source>
        <dbReference type="EMBL" id="QGG80398.1"/>
    </source>
</evidence>
<feature type="domain" description="EAL" evidence="1">
    <location>
        <begin position="254"/>
        <end position="500"/>
    </location>
</feature>
<dbReference type="InterPro" id="IPR035919">
    <property type="entry name" value="EAL_sf"/>
</dbReference>
<dbReference type="PANTHER" id="PTHR33121">
    <property type="entry name" value="CYCLIC DI-GMP PHOSPHODIESTERASE PDEF"/>
    <property type="match status" value="1"/>
</dbReference>
<dbReference type="SMART" id="SM00052">
    <property type="entry name" value="EAL"/>
    <property type="match status" value="1"/>
</dbReference>
<dbReference type="InterPro" id="IPR029787">
    <property type="entry name" value="Nucleotide_cyclase"/>
</dbReference>
<protein>
    <submittedName>
        <fullName evidence="3">EAL domain-containing protein</fullName>
    </submittedName>
</protein>
<dbReference type="InterPro" id="IPR000160">
    <property type="entry name" value="GGDEF_dom"/>
</dbReference>
<proteinExistence type="predicted"/>
<dbReference type="CDD" id="cd01948">
    <property type="entry name" value="EAL"/>
    <property type="match status" value="1"/>
</dbReference>
<dbReference type="AlphaFoldDB" id="A0A5Q2Q8E2"/>
<dbReference type="SUPFAM" id="SSF141868">
    <property type="entry name" value="EAL domain-like"/>
    <property type="match status" value="1"/>
</dbReference>
<accession>A0A5Q2Q8E2</accession>
<dbReference type="InterPro" id="IPR001633">
    <property type="entry name" value="EAL_dom"/>
</dbReference>
<dbReference type="GO" id="GO:0071111">
    <property type="term" value="F:cyclic-guanylate-specific phosphodiesterase activity"/>
    <property type="evidence" value="ECO:0007669"/>
    <property type="project" value="InterPro"/>
</dbReference>
<dbReference type="EMBL" id="CP045871">
    <property type="protein sequence ID" value="QGG80398.1"/>
    <property type="molecule type" value="Genomic_DNA"/>
</dbReference>
<dbReference type="PROSITE" id="PS50883">
    <property type="entry name" value="EAL"/>
    <property type="match status" value="1"/>
</dbReference>
<evidence type="ECO:0000259" key="2">
    <source>
        <dbReference type="PROSITE" id="PS50887"/>
    </source>
</evidence>
<dbReference type="InterPro" id="IPR050706">
    <property type="entry name" value="Cyclic-di-GMP_PDE-like"/>
</dbReference>
<evidence type="ECO:0000259" key="1">
    <source>
        <dbReference type="PROSITE" id="PS50883"/>
    </source>
</evidence>
<dbReference type="Pfam" id="PF00563">
    <property type="entry name" value="EAL"/>
    <property type="match status" value="1"/>
</dbReference>
<sequence>MTNLGLKAFADRHSLTLVQLAAGHAVTLSADDPPPRALLAAIERGQQHVRAAGWAAINLGHDSLWLALSPSTINASEETASLRRQLTWMDQNDRLTGLMTRDAMTNALAPLVSNDEFLCLYIAIQDFRDVDALRGTRAADMVLQALGGRLAMHCAENDAMASRINAHAFVVLVRLDDEPAGTAAALIEELGQPIALEFGTIRMRYAVGMATSPQHGTTVEHLIRHAELASREATRVSDGVVLFNTDIERAYMRARAVAKGALAAFTEGQLSVHYQLQVPLGTGKAGAEALIRWNHPSLGTVPPNEFLPVFEAQGLMSRLTEFVLETSLREWNVSETADMNLSINLPPQLIDQSMADAIADRCHRHQFDLGRLILEITEQQLPTDPDKLSSLHWLQQQGVQIAIDDFGVGQSCLARLGQIQFDELKIDRSLIVKLDQDGSQSAVIRSIIALAKSLGMKVVAEGVETEGQFSTLSSFECDRIQGFYTARPQPFSELRSRLMH</sequence>
<dbReference type="OrthoDB" id="8416215at2"/>
<keyword evidence="4" id="KW-1185">Reference proteome</keyword>
<gene>
    <name evidence="3" type="ORF">GH975_07365</name>
</gene>
<dbReference type="SUPFAM" id="SSF55073">
    <property type="entry name" value="Nucleotide cyclase"/>
    <property type="match status" value="1"/>
</dbReference>
<dbReference type="Gene3D" id="3.30.70.270">
    <property type="match status" value="1"/>
</dbReference>
<dbReference type="Gene3D" id="3.20.20.450">
    <property type="entry name" value="EAL domain"/>
    <property type="match status" value="1"/>
</dbReference>
<dbReference type="PROSITE" id="PS50887">
    <property type="entry name" value="GGDEF"/>
    <property type="match status" value="1"/>
</dbReference>
<dbReference type="Proteomes" id="UP000388235">
    <property type="component" value="Chromosome"/>
</dbReference>
<feature type="domain" description="GGDEF" evidence="2">
    <location>
        <begin position="115"/>
        <end position="245"/>
    </location>
</feature>
<evidence type="ECO:0000313" key="4">
    <source>
        <dbReference type="Proteomes" id="UP000388235"/>
    </source>
</evidence>